<feature type="non-terminal residue" evidence="1">
    <location>
        <position position="73"/>
    </location>
</feature>
<reference evidence="1" key="1">
    <citation type="submission" date="2022-03" db="EMBL/GenBank/DDBJ databases">
        <authorList>
            <person name="Martin H S."/>
        </authorList>
    </citation>
    <scope>NUCLEOTIDE SEQUENCE</scope>
</reference>
<proteinExistence type="predicted"/>
<name>A0ABN8J4U3_9NEOP</name>
<evidence type="ECO:0000313" key="1">
    <source>
        <dbReference type="EMBL" id="CAH2075891.1"/>
    </source>
</evidence>
<protein>
    <submittedName>
        <fullName evidence="1">Uncharacterized protein</fullName>
    </submittedName>
</protein>
<evidence type="ECO:0000313" key="2">
    <source>
        <dbReference type="Proteomes" id="UP000837857"/>
    </source>
</evidence>
<sequence>MTFCVWCAGAKWVGGGGASAFSAAQAQPPAETLRRYLLAGVAWRCLALLSLLGVEVAAPPPFIHNSIAVQNFS</sequence>
<keyword evidence="2" id="KW-1185">Reference proteome</keyword>
<gene>
    <name evidence="1" type="ORF">IPOD504_LOCUS17039</name>
</gene>
<accession>A0ABN8J4U3</accession>
<dbReference type="Proteomes" id="UP000837857">
    <property type="component" value="Chromosome 9"/>
</dbReference>
<organism evidence="1 2">
    <name type="scientific">Iphiclides podalirius</name>
    <name type="common">scarce swallowtail</name>
    <dbReference type="NCBI Taxonomy" id="110791"/>
    <lineage>
        <taxon>Eukaryota</taxon>
        <taxon>Metazoa</taxon>
        <taxon>Ecdysozoa</taxon>
        <taxon>Arthropoda</taxon>
        <taxon>Hexapoda</taxon>
        <taxon>Insecta</taxon>
        <taxon>Pterygota</taxon>
        <taxon>Neoptera</taxon>
        <taxon>Endopterygota</taxon>
        <taxon>Lepidoptera</taxon>
        <taxon>Glossata</taxon>
        <taxon>Ditrysia</taxon>
        <taxon>Papilionoidea</taxon>
        <taxon>Papilionidae</taxon>
        <taxon>Papilioninae</taxon>
        <taxon>Iphiclides</taxon>
    </lineage>
</organism>
<dbReference type="EMBL" id="OW152821">
    <property type="protein sequence ID" value="CAH2075891.1"/>
    <property type="molecule type" value="Genomic_DNA"/>
</dbReference>